<dbReference type="AlphaFoldDB" id="A0A5K1F1Y9"/>
<dbReference type="GO" id="GO:0009451">
    <property type="term" value="P:RNA modification"/>
    <property type="evidence" value="ECO:0007669"/>
    <property type="project" value="InterPro"/>
</dbReference>
<reference evidence="2" key="1">
    <citation type="submission" date="2019-09" db="EMBL/GenBank/DDBJ databases">
        <authorList>
            <person name="Zhang L."/>
        </authorList>
    </citation>
    <scope>NUCLEOTIDE SEQUENCE</scope>
</reference>
<evidence type="ECO:0008006" key="3">
    <source>
        <dbReference type="Google" id="ProtNLM"/>
    </source>
</evidence>
<dbReference type="InterPro" id="IPR002885">
    <property type="entry name" value="PPR_rpt"/>
</dbReference>
<accession>A0A5K1F1Y9</accession>
<name>A0A5K1F1Y9_9MAGN</name>
<proteinExistence type="predicted"/>
<dbReference type="Gene3D" id="1.25.40.10">
    <property type="entry name" value="Tetratricopeptide repeat domain"/>
    <property type="match status" value="1"/>
</dbReference>
<dbReference type="InterPro" id="IPR046960">
    <property type="entry name" value="PPR_At4g14850-like_plant"/>
</dbReference>
<evidence type="ECO:0000313" key="2">
    <source>
        <dbReference type="EMBL" id="VVW56620.1"/>
    </source>
</evidence>
<organism evidence="2">
    <name type="scientific">Nymphaea colorata</name>
    <name type="common">pocket water lily</name>
    <dbReference type="NCBI Taxonomy" id="210225"/>
    <lineage>
        <taxon>Eukaryota</taxon>
        <taxon>Viridiplantae</taxon>
        <taxon>Streptophyta</taxon>
        <taxon>Embryophyta</taxon>
        <taxon>Tracheophyta</taxon>
        <taxon>Spermatophyta</taxon>
        <taxon>Magnoliopsida</taxon>
        <taxon>Nymphaeales</taxon>
        <taxon>Nymphaeaceae</taxon>
        <taxon>Nymphaea</taxon>
    </lineage>
</organism>
<dbReference type="EMBL" id="LR721785">
    <property type="protein sequence ID" value="VVW56620.1"/>
    <property type="molecule type" value="Genomic_DNA"/>
</dbReference>
<keyword evidence="1" id="KW-0677">Repeat</keyword>
<dbReference type="PANTHER" id="PTHR47926:SF479">
    <property type="entry name" value="PENTACOTRIPEPTIDE-REPEAT REGION OF PRORP DOMAIN-CONTAINING PROTEIN"/>
    <property type="match status" value="1"/>
</dbReference>
<evidence type="ECO:0000256" key="1">
    <source>
        <dbReference type="ARBA" id="ARBA00022737"/>
    </source>
</evidence>
<dbReference type="GO" id="GO:0003723">
    <property type="term" value="F:RNA binding"/>
    <property type="evidence" value="ECO:0007669"/>
    <property type="project" value="InterPro"/>
</dbReference>
<dbReference type="Pfam" id="PF01535">
    <property type="entry name" value="PPR"/>
    <property type="match status" value="1"/>
</dbReference>
<gene>
    <name evidence="2" type="ORF">NYM_LOCUS24095</name>
</gene>
<protein>
    <recommendedName>
        <fullName evidence="3">Pentatricopeptide repeat-containing protein</fullName>
    </recommendedName>
</protein>
<dbReference type="OrthoDB" id="1921722at2759"/>
<dbReference type="InterPro" id="IPR011990">
    <property type="entry name" value="TPR-like_helical_dom_sf"/>
</dbReference>
<dbReference type="PANTHER" id="PTHR47926">
    <property type="entry name" value="PENTATRICOPEPTIDE REPEAT-CONTAINING PROTEIN"/>
    <property type="match status" value="1"/>
</dbReference>
<sequence length="264" mass="29209">MLYEPLFRVCTTNRTLRQLHAYLLVLGYLRGTPFPSSTPEFYRHSPDQLHTTSVLSESQALANASLYSRSSCRTGQVNKLATMLINSYAKTGDIAFARLVFDTICRPHAFLNDVMMKGFVWNGGCFEDAILLSDRMLVSQFEHGSFTFPSVLKACGGLHDVDKGRKVHGRMIKGGFEADCAIQTALIRVYALCGFENGAYQVFVRMFQTYAISWGAMVLGYDNNGRYTECLEVFVQMNGAAVEVDSVTMVGIAQACAGLGCLKH</sequence>
<dbReference type="Gramene" id="NC7G0295610.1">
    <property type="protein sequence ID" value="NC7G0295610.1:cds"/>
    <property type="gene ID" value="NC7G0295610"/>
</dbReference>